<gene>
    <name evidence="2" type="ORF">GCM10008932_08480</name>
</gene>
<keyword evidence="1" id="KW-1133">Transmembrane helix</keyword>
<keyword evidence="1" id="KW-0812">Transmembrane</keyword>
<comment type="caution">
    <text evidence="2">The sequence shown here is derived from an EMBL/GenBank/DDBJ whole genome shotgun (WGS) entry which is preliminary data.</text>
</comment>
<reference evidence="2 3" key="1">
    <citation type="journal article" date="2019" name="Int. J. Syst. Evol. Microbiol.">
        <title>The Global Catalogue of Microorganisms (GCM) 10K type strain sequencing project: providing services to taxonomists for standard genome sequencing and annotation.</title>
        <authorList>
            <consortium name="The Broad Institute Genomics Platform"/>
            <consortium name="The Broad Institute Genome Sequencing Center for Infectious Disease"/>
            <person name="Wu L."/>
            <person name="Ma J."/>
        </authorList>
    </citation>
    <scope>NUCLEOTIDE SEQUENCE [LARGE SCALE GENOMIC DNA]</scope>
    <source>
        <strain evidence="2 3">JCM 12662</strain>
    </source>
</reference>
<proteinExistence type="predicted"/>
<evidence type="ECO:0000313" key="3">
    <source>
        <dbReference type="Proteomes" id="UP001501166"/>
    </source>
</evidence>
<feature type="transmembrane region" description="Helical" evidence="1">
    <location>
        <begin position="29"/>
        <end position="49"/>
    </location>
</feature>
<sequence length="51" mass="5922">MATKHFHYEKGEHVVDFSVDYRMPTQQEFLSIAGIISLLAGILFLHKAFRK</sequence>
<organism evidence="2 3">
    <name type="scientific">Alkalibacterium iburiense</name>
    <dbReference type="NCBI Taxonomy" id="290589"/>
    <lineage>
        <taxon>Bacteria</taxon>
        <taxon>Bacillati</taxon>
        <taxon>Bacillota</taxon>
        <taxon>Bacilli</taxon>
        <taxon>Lactobacillales</taxon>
        <taxon>Carnobacteriaceae</taxon>
        <taxon>Alkalibacterium</taxon>
    </lineage>
</organism>
<dbReference type="RefSeq" id="WP_343754356.1">
    <property type="nucleotide sequence ID" value="NZ_BAAACW010000054.1"/>
</dbReference>
<evidence type="ECO:0000313" key="2">
    <source>
        <dbReference type="EMBL" id="GAA0358076.1"/>
    </source>
</evidence>
<name>A0ABN0X8S4_9LACT</name>
<evidence type="ECO:0008006" key="4">
    <source>
        <dbReference type="Google" id="ProtNLM"/>
    </source>
</evidence>
<protein>
    <recommendedName>
        <fullName evidence="4">Gram-positive cocci surface proteins LPxTG domain-containing protein</fullName>
    </recommendedName>
</protein>
<dbReference type="Proteomes" id="UP001501166">
    <property type="component" value="Unassembled WGS sequence"/>
</dbReference>
<keyword evidence="3" id="KW-1185">Reference proteome</keyword>
<keyword evidence="1" id="KW-0472">Membrane</keyword>
<accession>A0ABN0X8S4</accession>
<dbReference type="EMBL" id="BAAACW010000054">
    <property type="protein sequence ID" value="GAA0358076.1"/>
    <property type="molecule type" value="Genomic_DNA"/>
</dbReference>
<evidence type="ECO:0000256" key="1">
    <source>
        <dbReference type="SAM" id="Phobius"/>
    </source>
</evidence>